<dbReference type="NCBIfam" id="NF040603">
    <property type="entry name" value="choice_anch_P"/>
    <property type="match status" value="2"/>
</dbReference>
<feature type="signal peptide" evidence="1">
    <location>
        <begin position="1"/>
        <end position="29"/>
    </location>
</feature>
<evidence type="ECO:0000313" key="3">
    <source>
        <dbReference type="Proteomes" id="UP000535511"/>
    </source>
</evidence>
<keyword evidence="1" id="KW-0732">Signal</keyword>
<dbReference type="AlphaFoldDB" id="A0A7Y9E2Z6"/>
<gene>
    <name evidence="2" type="ORF">BJZ21_000362</name>
</gene>
<evidence type="ECO:0000313" key="2">
    <source>
        <dbReference type="EMBL" id="NYD40279.1"/>
    </source>
</evidence>
<reference evidence="2 3" key="1">
    <citation type="submission" date="2020-07" db="EMBL/GenBank/DDBJ databases">
        <title>Sequencing the genomes of 1000 actinobacteria strains.</title>
        <authorList>
            <person name="Klenk H.-P."/>
        </authorList>
    </citation>
    <scope>NUCLEOTIDE SEQUENCE [LARGE SCALE GENOMIC DNA]</scope>
    <source>
        <strain evidence="2 3">DSM 21350</strain>
    </source>
</reference>
<accession>A0A7Y9E2Z6</accession>
<comment type="caution">
    <text evidence="2">The sequence shown here is derived from an EMBL/GenBank/DDBJ whole genome shotgun (WGS) entry which is preliminary data.</text>
</comment>
<keyword evidence="3" id="KW-1185">Reference proteome</keyword>
<proteinExistence type="predicted"/>
<dbReference type="Proteomes" id="UP000535511">
    <property type="component" value="Unassembled WGS sequence"/>
</dbReference>
<name>A0A7Y9E2Z6_9ACTN</name>
<evidence type="ECO:0000256" key="1">
    <source>
        <dbReference type="SAM" id="SignalP"/>
    </source>
</evidence>
<dbReference type="EMBL" id="JACCBG010000001">
    <property type="protein sequence ID" value="NYD40279.1"/>
    <property type="molecule type" value="Genomic_DNA"/>
</dbReference>
<feature type="chain" id="PRO_5038590575" evidence="1">
    <location>
        <begin position="30"/>
        <end position="427"/>
    </location>
</feature>
<sequence>MRKLIASSMMLALTAGGTLVATPAGSATAATASPKKVPTPFALRTNGFGSRVRGGQVPAGSSSTAWQNIGCTNNAGVVRENHEAQENLPGIGTASEIATKVWTIHKHGKVMSRSRSTIARITLADSPLGSLQINGIKSVSKTWHDARGFHAANHSRIGSITLTPAGGQPQDQGLPTPNQPIDIPGLVTIYLGSPTRSASAHSARAANDALRIVSAATGTRARVAHSFAQINDGIVHGIFAGYASGSRINAADGTVTSGRTPYAPMPCQGTAAKVRTKHLAGSNLGGQVVVGAENTAQMAKQNDRRAVGYEQGSVASVDIGGGQLHVDGIVGRVHVLRKGSRFNKVVANIKGTTIGSITANGQEQSFDPGQKTLEIPGIAKLERKVKHKVRGGLEVTALRITLLDANGQVKSVINLGQAKMAIHKSGL</sequence>
<organism evidence="2 3">
    <name type="scientific">Nocardioides panaciterrulae</name>
    <dbReference type="NCBI Taxonomy" id="661492"/>
    <lineage>
        <taxon>Bacteria</taxon>
        <taxon>Bacillati</taxon>
        <taxon>Actinomycetota</taxon>
        <taxon>Actinomycetes</taxon>
        <taxon>Propionibacteriales</taxon>
        <taxon>Nocardioidaceae</taxon>
        <taxon>Nocardioides</taxon>
    </lineage>
</organism>
<protein>
    <submittedName>
        <fullName evidence="2">Uncharacterized protein</fullName>
    </submittedName>
</protein>
<dbReference type="RefSeq" id="WP_179662191.1">
    <property type="nucleotide sequence ID" value="NZ_JACCBG010000001.1"/>
</dbReference>